<protein>
    <recommendedName>
        <fullName evidence="6">DUF2520 domain-containing protein</fullName>
    </recommendedName>
</protein>
<comment type="caution">
    <text evidence="4">The sequence shown here is derived from an EMBL/GenBank/DDBJ whole genome shotgun (WGS) entry which is preliminary data.</text>
</comment>
<feature type="domain" description="DUF2520" evidence="3">
    <location>
        <begin position="122"/>
        <end position="246"/>
    </location>
</feature>
<dbReference type="Pfam" id="PF03807">
    <property type="entry name" value="F420_oxidored"/>
    <property type="match status" value="1"/>
</dbReference>
<dbReference type="InterPro" id="IPR028939">
    <property type="entry name" value="P5C_Rdtase_cat_N"/>
</dbReference>
<feature type="compositionally biased region" description="Polar residues" evidence="1">
    <location>
        <begin position="202"/>
        <end position="212"/>
    </location>
</feature>
<evidence type="ECO:0000313" key="5">
    <source>
        <dbReference type="Proteomes" id="UP000326509"/>
    </source>
</evidence>
<dbReference type="SUPFAM" id="SSF51735">
    <property type="entry name" value="NAD(P)-binding Rossmann-fold domains"/>
    <property type="match status" value="1"/>
</dbReference>
<organism evidence="4 5">
    <name type="scientific">Patiriisocius marinus</name>
    <dbReference type="NCBI Taxonomy" id="1397112"/>
    <lineage>
        <taxon>Bacteria</taxon>
        <taxon>Pseudomonadati</taxon>
        <taxon>Bacteroidota</taxon>
        <taxon>Flavobacteriia</taxon>
        <taxon>Flavobacteriales</taxon>
        <taxon>Flavobacteriaceae</taxon>
        <taxon>Patiriisocius</taxon>
    </lineage>
</organism>
<dbReference type="Gene3D" id="3.40.50.720">
    <property type="entry name" value="NAD(P)-binding Rossmann-like Domain"/>
    <property type="match status" value="1"/>
</dbReference>
<evidence type="ECO:0008006" key="6">
    <source>
        <dbReference type="Google" id="ProtNLM"/>
    </source>
</evidence>
<dbReference type="SUPFAM" id="SSF48179">
    <property type="entry name" value="6-phosphogluconate dehydrogenase C-terminal domain-like"/>
    <property type="match status" value="1"/>
</dbReference>
<dbReference type="PANTHER" id="PTHR40459">
    <property type="entry name" value="CONSERVED HYPOTHETICAL ALANINE AND LEUCINE RICH PROTEIN"/>
    <property type="match status" value="1"/>
</dbReference>
<dbReference type="RefSeq" id="WP_151673298.1">
    <property type="nucleotide sequence ID" value="NZ_BKCG01000002.1"/>
</dbReference>
<evidence type="ECO:0000313" key="4">
    <source>
        <dbReference type="EMBL" id="GER59216.1"/>
    </source>
</evidence>
<dbReference type="Gene3D" id="1.10.1040.20">
    <property type="entry name" value="ProC-like, C-terminal domain"/>
    <property type="match status" value="1"/>
</dbReference>
<keyword evidence="5" id="KW-1185">Reference proteome</keyword>
<name>A0A5J4IWG3_9FLAO</name>
<sequence length="253" mass="28403">MIDVVLIGHGNVGSHLARVFTSTKGINLIQVFSTRKFDNVNPLESIRIVDLAELNKTAEVYIVAVPDDAISKVSNTLSLENKLVVHTSGSVSMNEISSKHRRGVFYPLQTFSKGTTVDFSEIPVCLEAENKQDLNLLKKLGHLVSKNVSEISSKERSEMHVAAVFVNNFVNELYHISEDIMKEHNLDFKLFKPLIKETANKVQSLSPASAQTGPAKRNDKKTIERHLGQLKNKDHKEIYELLTKSIINRRNND</sequence>
<reference evidence="4 5" key="1">
    <citation type="submission" date="2019-08" db="EMBL/GenBank/DDBJ databases">
        <title>Draft genome sequence of Ulvibacter marinus type strain NBRC 109484.</title>
        <authorList>
            <person name="Kawano K."/>
            <person name="Ushijima N."/>
            <person name="Kihara M."/>
            <person name="Itoh H."/>
        </authorList>
    </citation>
    <scope>NUCLEOTIDE SEQUENCE [LARGE SCALE GENOMIC DNA]</scope>
    <source>
        <strain evidence="4 5">NBRC 109484</strain>
    </source>
</reference>
<dbReference type="Proteomes" id="UP000326509">
    <property type="component" value="Unassembled WGS sequence"/>
</dbReference>
<proteinExistence type="predicted"/>
<dbReference type="PANTHER" id="PTHR40459:SF1">
    <property type="entry name" value="CONSERVED HYPOTHETICAL ALANINE AND LEUCINE RICH PROTEIN"/>
    <property type="match status" value="1"/>
</dbReference>
<dbReference type="InterPro" id="IPR008927">
    <property type="entry name" value="6-PGluconate_DH-like_C_sf"/>
</dbReference>
<dbReference type="Pfam" id="PF10728">
    <property type="entry name" value="DUF2520"/>
    <property type="match status" value="1"/>
</dbReference>
<gene>
    <name evidence="4" type="ORF">ULMA_13240</name>
</gene>
<evidence type="ECO:0000256" key="1">
    <source>
        <dbReference type="SAM" id="MobiDB-lite"/>
    </source>
</evidence>
<dbReference type="InterPro" id="IPR036291">
    <property type="entry name" value="NAD(P)-bd_dom_sf"/>
</dbReference>
<dbReference type="OrthoDB" id="9810755at2"/>
<feature type="region of interest" description="Disordered" evidence="1">
    <location>
        <begin position="202"/>
        <end position="222"/>
    </location>
</feature>
<dbReference type="EMBL" id="BKCG01000002">
    <property type="protein sequence ID" value="GER59216.1"/>
    <property type="molecule type" value="Genomic_DNA"/>
</dbReference>
<feature type="domain" description="Pyrroline-5-carboxylate reductase catalytic N-terminal" evidence="2">
    <location>
        <begin position="4"/>
        <end position="87"/>
    </location>
</feature>
<dbReference type="AlphaFoldDB" id="A0A5J4IWG3"/>
<dbReference type="InterPro" id="IPR018931">
    <property type="entry name" value="DUF2520"/>
</dbReference>
<evidence type="ECO:0000259" key="2">
    <source>
        <dbReference type="Pfam" id="PF03807"/>
    </source>
</evidence>
<evidence type="ECO:0000259" key="3">
    <source>
        <dbReference type="Pfam" id="PF10728"/>
    </source>
</evidence>
<accession>A0A5J4IWG3</accession>
<dbReference type="InterPro" id="IPR037108">
    <property type="entry name" value="TM1727-like_C_sf"/>
</dbReference>